<dbReference type="InterPro" id="IPR018392">
    <property type="entry name" value="LysM"/>
</dbReference>
<evidence type="ECO:0000256" key="3">
    <source>
        <dbReference type="SAM" id="SignalP"/>
    </source>
</evidence>
<dbReference type="PANTHER" id="PTHR45964">
    <property type="entry name" value="WSCD FAMILY MEMBER CG9164"/>
    <property type="match status" value="1"/>
</dbReference>
<keyword evidence="6" id="KW-1185">Reference proteome</keyword>
<feature type="domain" description="WSC" evidence="4">
    <location>
        <begin position="390"/>
        <end position="483"/>
    </location>
</feature>
<evidence type="ECO:0000256" key="1">
    <source>
        <dbReference type="ARBA" id="ARBA00022737"/>
    </source>
</evidence>
<feature type="chain" id="PRO_5008608901" description="WSC domain-containing protein" evidence="3">
    <location>
        <begin position="24"/>
        <end position="483"/>
    </location>
</feature>
<keyword evidence="1" id="KW-0677">Repeat</keyword>
<evidence type="ECO:0000259" key="4">
    <source>
        <dbReference type="PROSITE" id="PS51212"/>
    </source>
</evidence>
<dbReference type="GeneID" id="28838108"/>
<evidence type="ECO:0000256" key="2">
    <source>
        <dbReference type="SAM" id="MobiDB-lite"/>
    </source>
</evidence>
<feature type="domain" description="WSC" evidence="4">
    <location>
        <begin position="202"/>
        <end position="295"/>
    </location>
</feature>
<dbReference type="RefSeq" id="XP_018131023.1">
    <property type="nucleotide sequence ID" value="XM_018274190.2"/>
</dbReference>
<organism evidence="5 6">
    <name type="scientific">Pseudogymnoascus verrucosus</name>
    <dbReference type="NCBI Taxonomy" id="342668"/>
    <lineage>
        <taxon>Eukaryota</taxon>
        <taxon>Fungi</taxon>
        <taxon>Dikarya</taxon>
        <taxon>Ascomycota</taxon>
        <taxon>Pezizomycotina</taxon>
        <taxon>Leotiomycetes</taxon>
        <taxon>Thelebolales</taxon>
        <taxon>Thelebolaceae</taxon>
        <taxon>Pseudogymnoascus</taxon>
    </lineage>
</organism>
<dbReference type="EMBL" id="KV460223">
    <property type="protein sequence ID" value="OBT97290.1"/>
    <property type="molecule type" value="Genomic_DNA"/>
</dbReference>
<proteinExistence type="predicted"/>
<dbReference type="SMART" id="SM00321">
    <property type="entry name" value="WSC"/>
    <property type="match status" value="3"/>
</dbReference>
<evidence type="ECO:0000313" key="6">
    <source>
        <dbReference type="Proteomes" id="UP000091956"/>
    </source>
</evidence>
<dbReference type="InterPro" id="IPR051589">
    <property type="entry name" value="Sialate-O-sulfotransferase"/>
</dbReference>
<keyword evidence="3" id="KW-0732">Signal</keyword>
<dbReference type="CDD" id="cd00118">
    <property type="entry name" value="LysM"/>
    <property type="match status" value="1"/>
</dbReference>
<protein>
    <recommendedName>
        <fullName evidence="4">WSC domain-containing protein</fullName>
    </recommendedName>
</protein>
<feature type="domain" description="WSC" evidence="4">
    <location>
        <begin position="296"/>
        <end position="389"/>
    </location>
</feature>
<reference evidence="5 6" key="1">
    <citation type="submission" date="2016-03" db="EMBL/GenBank/DDBJ databases">
        <title>Comparative genomics of Pseudogymnoascus destructans, the fungus causing white-nose syndrome of bats.</title>
        <authorList>
            <person name="Palmer J.M."/>
            <person name="Drees K.P."/>
            <person name="Foster J.T."/>
            <person name="Lindner D.L."/>
        </authorList>
    </citation>
    <scope>NUCLEOTIDE SEQUENCE [LARGE SCALE GENOMIC DNA]</scope>
    <source>
        <strain evidence="5 6">UAMH 10579</strain>
    </source>
</reference>
<accession>A0A1B8GN70</accession>
<reference evidence="6" key="2">
    <citation type="journal article" date="2018" name="Nat. Commun.">
        <title>Extreme sensitivity to ultraviolet light in the fungal pathogen causing white-nose syndrome of bats.</title>
        <authorList>
            <person name="Palmer J.M."/>
            <person name="Drees K.P."/>
            <person name="Foster J.T."/>
            <person name="Lindner D.L."/>
        </authorList>
    </citation>
    <scope>NUCLEOTIDE SEQUENCE [LARGE SCALE GENOMIC DNA]</scope>
    <source>
        <strain evidence="6">UAMH 10579</strain>
    </source>
</reference>
<sequence length="483" mass="51540">MRLSVTIRSTIALACVGVELVASIAVKAPGNTARDASPSFPYDPNTTRYCTDWWDTLGLFSCQELVDIYSLNTADFVRWNPSITAACGNFIESGHSYCVRADGEPVVTTTAPPTTVPPTKTTAGPTSTPTTSTPTTGPPPTTTVVDGTAYPIPPAPTILGSTPTFKKWYVIEGGDTCLAIAAKFDVTKTQVNLWNTTSTWAAPIFGPPMPSDARALANRITLPGETSIMTPKVCTDACSAAGYRLSGLQYGSECYYDNAIRNGHALTSSGCTMPCPGAPSIMCGESDRINLYRLDKYKDMGCYNDISTSRTLEKQIIIANQNAILTREICQEACERAGYIYSGVEYAHQCWCGYCVWGSVAGSGCSSPCPGNTAQLCGGSDRINVMMRPQSRSLGCYSDDVNNRTLRYRLAIANEATLMTAELCRNTYFSKSFNYSGVEFGQQCFCDDELYGSGAPTTGCTMACPGGGGAVCGGSSKINIYSL</sequence>
<evidence type="ECO:0000313" key="5">
    <source>
        <dbReference type="EMBL" id="OBT97290.1"/>
    </source>
</evidence>
<dbReference type="AlphaFoldDB" id="A0A1B8GN70"/>
<dbReference type="Pfam" id="PF01822">
    <property type="entry name" value="WSC"/>
    <property type="match status" value="3"/>
</dbReference>
<name>A0A1B8GN70_9PEZI</name>
<feature type="compositionally biased region" description="Low complexity" evidence="2">
    <location>
        <begin position="108"/>
        <end position="135"/>
    </location>
</feature>
<feature type="region of interest" description="Disordered" evidence="2">
    <location>
        <begin position="108"/>
        <end position="139"/>
    </location>
</feature>
<dbReference type="PROSITE" id="PS51212">
    <property type="entry name" value="WSC"/>
    <property type="match status" value="3"/>
</dbReference>
<dbReference type="PANTHER" id="PTHR45964:SF5">
    <property type="entry name" value="WSCD FAMILY MEMBER CG9164"/>
    <property type="match status" value="1"/>
</dbReference>
<dbReference type="STRING" id="342668.A0A1B8GN70"/>
<dbReference type="InterPro" id="IPR002889">
    <property type="entry name" value="WSC_carb-bd"/>
</dbReference>
<gene>
    <name evidence="5" type="ORF">VE01_04722</name>
</gene>
<feature type="signal peptide" evidence="3">
    <location>
        <begin position="1"/>
        <end position="23"/>
    </location>
</feature>
<dbReference type="Proteomes" id="UP000091956">
    <property type="component" value="Unassembled WGS sequence"/>
</dbReference>